<proteinExistence type="predicted"/>
<evidence type="ECO:0000313" key="2">
    <source>
        <dbReference type="Proteomes" id="UP000647133"/>
    </source>
</evidence>
<name>A0ABR9AN22_9BACT</name>
<evidence type="ECO:0000313" key="1">
    <source>
        <dbReference type="EMBL" id="MBD8490170.1"/>
    </source>
</evidence>
<dbReference type="EMBL" id="JACYTQ010000006">
    <property type="protein sequence ID" value="MBD8490170.1"/>
    <property type="molecule type" value="Genomic_DNA"/>
</dbReference>
<dbReference type="RefSeq" id="WP_192011062.1">
    <property type="nucleotide sequence ID" value="NZ_JACYTQ010000006.1"/>
</dbReference>
<keyword evidence="2" id="KW-1185">Reference proteome</keyword>
<organism evidence="1 2">
    <name type="scientific">Echinicola arenosa</name>
    <dbReference type="NCBI Taxonomy" id="2774144"/>
    <lineage>
        <taxon>Bacteria</taxon>
        <taxon>Pseudomonadati</taxon>
        <taxon>Bacteroidota</taxon>
        <taxon>Cytophagia</taxon>
        <taxon>Cytophagales</taxon>
        <taxon>Cyclobacteriaceae</taxon>
        <taxon>Echinicola</taxon>
    </lineage>
</organism>
<gene>
    <name evidence="1" type="ORF">IFO69_15550</name>
</gene>
<accession>A0ABR9AN22</accession>
<comment type="caution">
    <text evidence="1">The sequence shown here is derived from an EMBL/GenBank/DDBJ whole genome shotgun (WGS) entry which is preliminary data.</text>
</comment>
<reference evidence="1 2" key="1">
    <citation type="submission" date="2020-09" db="EMBL/GenBank/DDBJ databases">
        <title>Echinicola sp. CAU 1574 isolated from sand of Sido Beach.</title>
        <authorList>
            <person name="Kim W."/>
        </authorList>
    </citation>
    <scope>NUCLEOTIDE SEQUENCE [LARGE SCALE GENOMIC DNA]</scope>
    <source>
        <strain evidence="1 2">CAU 1574</strain>
    </source>
</reference>
<dbReference type="Proteomes" id="UP000647133">
    <property type="component" value="Unassembled WGS sequence"/>
</dbReference>
<protein>
    <submittedName>
        <fullName evidence="1">Uncharacterized protein</fullName>
    </submittedName>
</protein>
<sequence length="51" mass="5760">MKEFRGLTLLPKSSAIQLQASSIVIPTFYPREVIYKGSKPNSFSRNGFKLL</sequence>